<proteinExistence type="predicted"/>
<reference evidence="3" key="1">
    <citation type="submission" date="2014-12" db="EMBL/GenBank/DDBJ databases">
        <title>Genome sequence of Clostridium beijerinckii strain 59B.</title>
        <authorList>
            <person name="Little G.T."/>
            <person name="Minton N.P."/>
        </authorList>
    </citation>
    <scope>NUCLEOTIDE SEQUENCE [LARGE SCALE GENOMIC DNA]</scope>
    <source>
        <strain evidence="3">59B</strain>
    </source>
</reference>
<dbReference type="SUPFAM" id="SSF51735">
    <property type="entry name" value="NAD(P)-binding Rossmann-fold domains"/>
    <property type="match status" value="1"/>
</dbReference>
<dbReference type="Pfam" id="PF02558">
    <property type="entry name" value="ApbA"/>
    <property type="match status" value="1"/>
</dbReference>
<organism evidence="2 3">
    <name type="scientific">Clostridium beijerinckii</name>
    <name type="common">Clostridium MP</name>
    <dbReference type="NCBI Taxonomy" id="1520"/>
    <lineage>
        <taxon>Bacteria</taxon>
        <taxon>Bacillati</taxon>
        <taxon>Bacillota</taxon>
        <taxon>Clostridia</taxon>
        <taxon>Eubacteriales</taxon>
        <taxon>Clostridiaceae</taxon>
        <taxon>Clostridium</taxon>
    </lineage>
</organism>
<name>A0A0B5QHW1_CLOBE</name>
<dbReference type="KEGG" id="cbei:LF65_03998"/>
<dbReference type="OrthoDB" id="9793586at2"/>
<evidence type="ECO:0000313" key="3">
    <source>
        <dbReference type="Proteomes" id="UP000031866"/>
    </source>
</evidence>
<dbReference type="InterPro" id="IPR013332">
    <property type="entry name" value="KPR_N"/>
</dbReference>
<dbReference type="InterPro" id="IPR036291">
    <property type="entry name" value="NAD(P)-bd_dom_sf"/>
</dbReference>
<dbReference type="STRING" id="1520.LF65_03998"/>
<protein>
    <recommendedName>
        <fullName evidence="1">Ketopantoate reductase N-terminal domain-containing protein</fullName>
    </recommendedName>
</protein>
<gene>
    <name evidence="2" type="ORF">LF65_03998</name>
</gene>
<dbReference type="Gene3D" id="3.40.50.720">
    <property type="entry name" value="NAD(P)-binding Rossmann-like Domain"/>
    <property type="match status" value="1"/>
</dbReference>
<dbReference type="AlphaFoldDB" id="A0A0B5QHW1"/>
<accession>A0A0B5QHW1</accession>
<dbReference type="EMBL" id="CP010086">
    <property type="protein sequence ID" value="AJH00546.1"/>
    <property type="molecule type" value="Genomic_DNA"/>
</dbReference>
<evidence type="ECO:0000259" key="1">
    <source>
        <dbReference type="Pfam" id="PF02558"/>
    </source>
</evidence>
<dbReference type="Proteomes" id="UP000031866">
    <property type="component" value="Chromosome"/>
</dbReference>
<sequence>MKILVYGAGVLGSYLAHVLIRGGNDVTLLARNERFKELKNNGLVIRHYIQCKTTTDKVKVIDFLPSNGVYEIIFVVMQYTHLNSILPCLSNNQSSNIIFVGNNADPHAINNYMQKNSCNEKNIAFGFQSTGGRREKGKVICVRIIGQMELGGLDGNLSWKNIIDIAFKNTKYKLTYFDDMDSWLKSHIALIMPLCYASYACDGDLHKVAKSKKLLNQIIKAIDEGYKVLESLGYSILPKNEENFVRRKSYMFYLLLKVTMITPMGRLAISDHAMSAVNEMFMLSDAFNILKQKSNISTPNWDELQSHLEKNRNKETCIN</sequence>
<evidence type="ECO:0000313" key="2">
    <source>
        <dbReference type="EMBL" id="AJH00546.1"/>
    </source>
</evidence>
<dbReference type="RefSeq" id="WP_041898375.1">
    <property type="nucleotide sequence ID" value="NZ_CP010086.2"/>
</dbReference>
<feature type="domain" description="Ketopantoate reductase N-terminal" evidence="1">
    <location>
        <begin position="3"/>
        <end position="153"/>
    </location>
</feature>